<keyword evidence="7" id="KW-1003">Cell membrane</keyword>
<dbReference type="PANTHER" id="PTHR36964:SF1">
    <property type="entry name" value="PROTEIN-METHIONINE-SULFOXIDE REDUCTASE HEME-BINDING SUBUNIT MSRQ"/>
    <property type="match status" value="1"/>
</dbReference>
<feature type="transmembrane region" description="Helical" evidence="7">
    <location>
        <begin position="162"/>
        <end position="178"/>
    </location>
</feature>
<dbReference type="InterPro" id="IPR022837">
    <property type="entry name" value="MsrQ-like"/>
</dbReference>
<keyword evidence="7" id="KW-0285">Flavoprotein</keyword>
<dbReference type="Proteomes" id="UP000712570">
    <property type="component" value="Unassembled WGS sequence"/>
</dbReference>
<comment type="cofactor">
    <cofactor evidence="7">
        <name>FMN</name>
        <dbReference type="ChEBI" id="CHEBI:58210"/>
    </cofactor>
    <text evidence="7">Binds 1 FMN per subunit.</text>
</comment>
<evidence type="ECO:0000256" key="1">
    <source>
        <dbReference type="ARBA" id="ARBA00004141"/>
    </source>
</evidence>
<name>A0ABX0L0T3_9NEIS</name>
<comment type="cofactor">
    <cofactor evidence="7">
        <name>heme b</name>
        <dbReference type="ChEBI" id="CHEBI:60344"/>
    </cofactor>
    <text evidence="7">Binds 1 heme b (iron(II)-protoporphyrin IX) group per subunit.</text>
</comment>
<keyword evidence="4 7" id="KW-1133">Transmembrane helix</keyword>
<dbReference type="PANTHER" id="PTHR36964">
    <property type="entry name" value="PROTEIN-METHIONINE-SULFOXIDE REDUCTASE HEME-BINDING SUBUNIT MSRQ"/>
    <property type="match status" value="1"/>
</dbReference>
<organism evidence="9 10">
    <name type="scientific">Iodobacter violaceini</name>
    <dbReference type="NCBI Taxonomy" id="3044271"/>
    <lineage>
        <taxon>Bacteria</taxon>
        <taxon>Pseudomonadati</taxon>
        <taxon>Pseudomonadota</taxon>
        <taxon>Betaproteobacteria</taxon>
        <taxon>Neisseriales</taxon>
        <taxon>Chitinibacteraceae</taxon>
        <taxon>Iodobacter</taxon>
    </lineage>
</organism>
<dbReference type="HAMAP" id="MF_01207">
    <property type="entry name" value="MsrQ"/>
    <property type="match status" value="1"/>
</dbReference>
<feature type="domain" description="Ferric oxidoreductase" evidence="8">
    <location>
        <begin position="38"/>
        <end position="150"/>
    </location>
</feature>
<sequence>MRFSKPLLFIACLLPLAWILFATGQAVNPIEFLTRQTGTWTLNFLLITLAVTPLRRLSGYGKLLLYRRMLGLYVFFYSFIHALTFFVFDHGLDPAAIWHDVIKRPFVTVGFLAFVLLIPLAATSNQAAIRKLKRQWQRLHKLVYLIASLGVLHYLWLVKRDLSTPLIYAAILGLLFLMRTPMARRLDGILKPKGLSKP</sequence>
<feature type="transmembrane region" description="Helical" evidence="7">
    <location>
        <begin position="108"/>
        <end position="127"/>
    </location>
</feature>
<comment type="subunit">
    <text evidence="7">Heterodimer of a catalytic subunit (MsrP) and a heme-binding subunit (MsrQ).</text>
</comment>
<keyword evidence="3 7" id="KW-0812">Transmembrane</keyword>
<keyword evidence="10" id="KW-1185">Reference proteome</keyword>
<dbReference type="EMBL" id="JAAOLX010000010">
    <property type="protein sequence ID" value="NHQ87904.1"/>
    <property type="molecule type" value="Genomic_DNA"/>
</dbReference>
<feature type="transmembrane region" description="Helical" evidence="7">
    <location>
        <begin position="70"/>
        <end position="88"/>
    </location>
</feature>
<evidence type="ECO:0000256" key="4">
    <source>
        <dbReference type="ARBA" id="ARBA00022989"/>
    </source>
</evidence>
<evidence type="ECO:0000259" key="8">
    <source>
        <dbReference type="Pfam" id="PF01794"/>
    </source>
</evidence>
<comment type="similarity">
    <text evidence="7">Belongs to the MsrQ family.</text>
</comment>
<evidence type="ECO:0000256" key="5">
    <source>
        <dbReference type="ARBA" id="ARBA00023004"/>
    </source>
</evidence>
<accession>A0ABX0L0T3</accession>
<keyword evidence="7" id="KW-0288">FMN</keyword>
<proteinExistence type="inferred from homology"/>
<feature type="transmembrane region" description="Helical" evidence="7">
    <location>
        <begin position="42"/>
        <end position="58"/>
    </location>
</feature>
<feature type="transmembrane region" description="Helical" evidence="7">
    <location>
        <begin position="139"/>
        <end position="156"/>
    </location>
</feature>
<comment type="caution">
    <text evidence="9">The sequence shown here is derived from an EMBL/GenBank/DDBJ whole genome shotgun (WGS) entry which is preliminary data.</text>
</comment>
<protein>
    <recommendedName>
        <fullName evidence="7">Protein-methionine-sulfoxide reductase heme-binding subunit MsrQ</fullName>
    </recommendedName>
    <alternativeName>
        <fullName evidence="7">Flavocytochrome MsrQ</fullName>
    </alternativeName>
</protein>
<evidence type="ECO:0000256" key="3">
    <source>
        <dbReference type="ARBA" id="ARBA00022692"/>
    </source>
</evidence>
<dbReference type="Pfam" id="PF01794">
    <property type="entry name" value="Ferric_reduct"/>
    <property type="match status" value="1"/>
</dbReference>
<comment type="caution">
    <text evidence="7">Lacks conserved residue(s) required for the propagation of feature annotation.</text>
</comment>
<comment type="function">
    <text evidence="7">Part of the MsrPQ system that repairs oxidized periplasmic proteins containing methionine sulfoxide residues (Met-O), using respiratory chain electrons. Thus protects these proteins from oxidative-stress damage caused by reactive species of oxygen and chlorine generated by the host defense mechanisms. MsrPQ is essential for the maintenance of envelope integrity under bleach stress, rescuing a wide series of structurally unrelated periplasmic proteins from methionine oxidation. MsrQ provides electrons for reduction to the reductase catalytic subunit MsrP, using the quinone pool of the respiratory chain.</text>
</comment>
<evidence type="ECO:0000256" key="6">
    <source>
        <dbReference type="ARBA" id="ARBA00023136"/>
    </source>
</evidence>
<keyword evidence="7" id="KW-0249">Electron transport</keyword>
<keyword evidence="6 7" id="KW-0472">Membrane</keyword>
<comment type="subcellular location">
    <subcellularLocation>
        <location evidence="7">Cell membrane</location>
        <topology evidence="7">Multi-pass membrane protein</topology>
    </subcellularLocation>
    <subcellularLocation>
        <location evidence="1">Membrane</location>
        <topology evidence="1">Multi-pass membrane protein</topology>
    </subcellularLocation>
</comment>
<evidence type="ECO:0000313" key="9">
    <source>
        <dbReference type="EMBL" id="NHQ87904.1"/>
    </source>
</evidence>
<evidence type="ECO:0000256" key="7">
    <source>
        <dbReference type="HAMAP-Rule" id="MF_01207"/>
    </source>
</evidence>
<keyword evidence="5 7" id="KW-0408">Iron</keyword>
<evidence type="ECO:0000256" key="2">
    <source>
        <dbReference type="ARBA" id="ARBA00022448"/>
    </source>
</evidence>
<keyword evidence="2 7" id="KW-0813">Transport</keyword>
<dbReference type="InterPro" id="IPR013130">
    <property type="entry name" value="Fe3_Rdtase_TM_dom"/>
</dbReference>
<gene>
    <name evidence="7" type="primary">msrQ</name>
    <name evidence="9" type="ORF">HA050_17485</name>
</gene>
<keyword evidence="7" id="KW-0349">Heme</keyword>
<reference evidence="9 10" key="1">
    <citation type="submission" date="2020-03" db="EMBL/GenBank/DDBJ databases">
        <title>Draft genome sequence of environmentally isolated violet-colored cultures.</title>
        <authorList>
            <person name="Wilson H.S."/>
        </authorList>
    </citation>
    <scope>NUCLEOTIDE SEQUENCE [LARGE SCALE GENOMIC DNA]</scope>
    <source>
        <strain evidence="9 10">HSC-16F04</strain>
    </source>
</reference>
<keyword evidence="7" id="KW-0479">Metal-binding</keyword>
<evidence type="ECO:0000313" key="10">
    <source>
        <dbReference type="Proteomes" id="UP000712570"/>
    </source>
</evidence>